<dbReference type="AlphaFoldDB" id="A0A4P7LMD1"/>
<geneLocation type="plasmid" evidence="2">
    <name>unnamed2</name>
</geneLocation>
<keyword evidence="2" id="KW-0614">Plasmid</keyword>
<dbReference type="EMBL" id="CP038637">
    <property type="protein sequence ID" value="QBY55989.1"/>
    <property type="molecule type" value="Genomic_DNA"/>
</dbReference>
<reference evidence="2 3" key="1">
    <citation type="submission" date="2019-03" db="EMBL/GenBank/DDBJ databases">
        <title>Efficiently degradation of phenoxyalkanoic acid herbicides by Cupriavidus oxalaticus strain X32.</title>
        <authorList>
            <person name="Sheng X."/>
        </authorList>
    </citation>
    <scope>NUCLEOTIDE SEQUENCE [LARGE SCALE GENOMIC DNA]</scope>
    <source>
        <strain evidence="2 3">X32</strain>
        <plasmid evidence="2 3">unnamed2</plasmid>
    </source>
</reference>
<evidence type="ECO:0000313" key="3">
    <source>
        <dbReference type="Proteomes" id="UP000295294"/>
    </source>
</evidence>
<organism evidence="2 3">
    <name type="scientific">Cupriavidus oxalaticus</name>
    <dbReference type="NCBI Taxonomy" id="96344"/>
    <lineage>
        <taxon>Bacteria</taxon>
        <taxon>Pseudomonadati</taxon>
        <taxon>Pseudomonadota</taxon>
        <taxon>Betaproteobacteria</taxon>
        <taxon>Burkholderiales</taxon>
        <taxon>Burkholderiaceae</taxon>
        <taxon>Cupriavidus</taxon>
    </lineage>
</organism>
<dbReference type="KEGG" id="cox:E0W60_33570"/>
<evidence type="ECO:0000313" key="2">
    <source>
        <dbReference type="EMBL" id="QBY55989.1"/>
    </source>
</evidence>
<protein>
    <submittedName>
        <fullName evidence="2">Uncharacterized protein</fullName>
    </submittedName>
</protein>
<accession>A0A4P7LMD1</accession>
<dbReference type="RefSeq" id="WP_135707160.1">
    <property type="nucleotide sequence ID" value="NZ_CP038637.1"/>
</dbReference>
<name>A0A4P7LMD1_9BURK</name>
<gene>
    <name evidence="2" type="ORF">E0W60_33570</name>
</gene>
<dbReference type="OrthoDB" id="9182903at2"/>
<proteinExistence type="predicted"/>
<sequence>MNRKTELIHEIAGWSDADWEEVVAHSPVLEQRLRRALSGQGTGSGQATYSDLVGALRDMEVANDKGHDLPWGTVRQALRSVDAKAANPLDQLEGGQLEALSRFRAEAGTRWKSKLLAGWVRAAHPGHLQAIRNQLGPEWLVTVKDAHFLQVQRRVDSRPNHANDTAQAPRPRM</sequence>
<evidence type="ECO:0000256" key="1">
    <source>
        <dbReference type="SAM" id="MobiDB-lite"/>
    </source>
</evidence>
<feature type="region of interest" description="Disordered" evidence="1">
    <location>
        <begin position="154"/>
        <end position="173"/>
    </location>
</feature>
<dbReference type="Proteomes" id="UP000295294">
    <property type="component" value="Plasmid unnamed2"/>
</dbReference>